<dbReference type="AlphaFoldDB" id="A0A0A9C8H7"/>
<protein>
    <submittedName>
        <fullName evidence="1">Uncharacterized protein</fullName>
    </submittedName>
</protein>
<reference evidence="1" key="1">
    <citation type="submission" date="2014-09" db="EMBL/GenBank/DDBJ databases">
        <authorList>
            <person name="Magalhaes I.L.F."/>
            <person name="Oliveira U."/>
            <person name="Santos F.R."/>
            <person name="Vidigal T.H.D.A."/>
            <person name="Brescovit A.D."/>
            <person name="Santos A.J."/>
        </authorList>
    </citation>
    <scope>NUCLEOTIDE SEQUENCE</scope>
    <source>
        <tissue evidence="1">Shoot tissue taken approximately 20 cm above the soil surface</tissue>
    </source>
</reference>
<evidence type="ECO:0000313" key="1">
    <source>
        <dbReference type="EMBL" id="JAD72584.1"/>
    </source>
</evidence>
<accession>A0A0A9C8H7</accession>
<sequence length="24" mass="2862">MFLCCKVLHFCVSKDVYNEKKDLV</sequence>
<organism evidence="1">
    <name type="scientific">Arundo donax</name>
    <name type="common">Giant reed</name>
    <name type="synonym">Donax arundinaceus</name>
    <dbReference type="NCBI Taxonomy" id="35708"/>
    <lineage>
        <taxon>Eukaryota</taxon>
        <taxon>Viridiplantae</taxon>
        <taxon>Streptophyta</taxon>
        <taxon>Embryophyta</taxon>
        <taxon>Tracheophyta</taxon>
        <taxon>Spermatophyta</taxon>
        <taxon>Magnoliopsida</taxon>
        <taxon>Liliopsida</taxon>
        <taxon>Poales</taxon>
        <taxon>Poaceae</taxon>
        <taxon>PACMAD clade</taxon>
        <taxon>Arundinoideae</taxon>
        <taxon>Arundineae</taxon>
        <taxon>Arundo</taxon>
    </lineage>
</organism>
<dbReference type="EMBL" id="GBRH01225311">
    <property type="protein sequence ID" value="JAD72584.1"/>
    <property type="molecule type" value="Transcribed_RNA"/>
</dbReference>
<reference evidence="1" key="2">
    <citation type="journal article" date="2015" name="Data Brief">
        <title>Shoot transcriptome of the giant reed, Arundo donax.</title>
        <authorList>
            <person name="Barrero R.A."/>
            <person name="Guerrero F.D."/>
            <person name="Moolhuijzen P."/>
            <person name="Goolsby J.A."/>
            <person name="Tidwell J."/>
            <person name="Bellgard S.E."/>
            <person name="Bellgard M.I."/>
        </authorList>
    </citation>
    <scope>NUCLEOTIDE SEQUENCE</scope>
    <source>
        <tissue evidence="1">Shoot tissue taken approximately 20 cm above the soil surface</tissue>
    </source>
</reference>
<proteinExistence type="predicted"/>
<name>A0A0A9C8H7_ARUDO</name>